<gene>
    <name evidence="7" type="ORF">SAMN06295879_2282</name>
</gene>
<evidence type="ECO:0000256" key="2">
    <source>
        <dbReference type="ARBA" id="ARBA00013064"/>
    </source>
</evidence>
<proteinExistence type="inferred from homology"/>
<dbReference type="Pfam" id="PF01451">
    <property type="entry name" value="LMWPc"/>
    <property type="match status" value="1"/>
</dbReference>
<dbReference type="InterPro" id="IPR017867">
    <property type="entry name" value="Tyr_phospatase_low_mol_wt"/>
</dbReference>
<dbReference type="CDD" id="cd16343">
    <property type="entry name" value="LMWPTP"/>
    <property type="match status" value="1"/>
</dbReference>
<dbReference type="AlphaFoldDB" id="A0A1T4Y4P9"/>
<comment type="similarity">
    <text evidence="1">Belongs to the low molecular weight phosphotyrosine protein phosphatase family.</text>
</comment>
<evidence type="ECO:0000256" key="5">
    <source>
        <dbReference type="PIRSR" id="PIRSR617867-1"/>
    </source>
</evidence>
<keyword evidence="4" id="KW-0904">Protein phosphatase</keyword>
<evidence type="ECO:0000256" key="4">
    <source>
        <dbReference type="ARBA" id="ARBA00022912"/>
    </source>
</evidence>
<evidence type="ECO:0000256" key="3">
    <source>
        <dbReference type="ARBA" id="ARBA00022801"/>
    </source>
</evidence>
<dbReference type="InterPro" id="IPR036196">
    <property type="entry name" value="Ptyr_pPase_sf"/>
</dbReference>
<dbReference type="InterPro" id="IPR050438">
    <property type="entry name" value="LMW_PTPase"/>
</dbReference>
<organism evidence="7 8">
    <name type="scientific">Agreia bicolorata</name>
    <dbReference type="NCBI Taxonomy" id="110935"/>
    <lineage>
        <taxon>Bacteria</taxon>
        <taxon>Bacillati</taxon>
        <taxon>Actinomycetota</taxon>
        <taxon>Actinomycetes</taxon>
        <taxon>Micrococcales</taxon>
        <taxon>Microbacteriaceae</taxon>
        <taxon>Agreia</taxon>
    </lineage>
</organism>
<dbReference type="EC" id="3.1.3.48" evidence="2"/>
<dbReference type="PANTHER" id="PTHR11717">
    <property type="entry name" value="LOW MOLECULAR WEIGHT PROTEIN TYROSINE PHOSPHATASE"/>
    <property type="match status" value="1"/>
</dbReference>
<evidence type="ECO:0000313" key="8">
    <source>
        <dbReference type="Proteomes" id="UP000189735"/>
    </source>
</evidence>
<evidence type="ECO:0000313" key="7">
    <source>
        <dbReference type="EMBL" id="SKA96613.1"/>
    </source>
</evidence>
<dbReference type="EMBL" id="FUYG01000005">
    <property type="protein sequence ID" value="SKA96613.1"/>
    <property type="molecule type" value="Genomic_DNA"/>
</dbReference>
<dbReference type="GO" id="GO:0004725">
    <property type="term" value="F:protein tyrosine phosphatase activity"/>
    <property type="evidence" value="ECO:0007669"/>
    <property type="project" value="UniProtKB-EC"/>
</dbReference>
<feature type="active site" evidence="5">
    <location>
        <position position="25"/>
    </location>
</feature>
<dbReference type="Gene3D" id="3.40.50.2300">
    <property type="match status" value="1"/>
</dbReference>
<dbReference type="RefSeq" id="WP_078714490.1">
    <property type="nucleotide sequence ID" value="NZ_FUYG01000005.1"/>
</dbReference>
<accession>A0A1T4Y4P9</accession>
<name>A0A1T4Y4P9_9MICO</name>
<dbReference type="PANTHER" id="PTHR11717:SF7">
    <property type="entry name" value="LOW MOLECULAR WEIGHT PHOSPHOTYROSINE PROTEIN PHOSPHATASE"/>
    <property type="match status" value="1"/>
</dbReference>
<dbReference type="SUPFAM" id="SSF52788">
    <property type="entry name" value="Phosphotyrosine protein phosphatases I"/>
    <property type="match status" value="1"/>
</dbReference>
<feature type="active site" evidence="5">
    <location>
        <position position="19"/>
    </location>
</feature>
<feature type="active site" description="Proton donor" evidence="5">
    <location>
        <position position="138"/>
    </location>
</feature>
<dbReference type="InterPro" id="IPR023485">
    <property type="entry name" value="Ptyr_pPase"/>
</dbReference>
<reference evidence="8" key="1">
    <citation type="submission" date="2017-02" db="EMBL/GenBank/DDBJ databases">
        <authorList>
            <person name="Varghese N."/>
            <person name="Submissions S."/>
        </authorList>
    </citation>
    <scope>NUCLEOTIDE SEQUENCE [LARGE SCALE GENOMIC DNA]</scope>
    <source>
        <strain evidence="8">VKM Ac-2052</strain>
    </source>
</reference>
<dbReference type="PRINTS" id="PR00719">
    <property type="entry name" value="LMWPTPASE"/>
</dbReference>
<evidence type="ECO:0000259" key="6">
    <source>
        <dbReference type="SMART" id="SM00226"/>
    </source>
</evidence>
<dbReference type="Proteomes" id="UP000189735">
    <property type="component" value="Unassembled WGS sequence"/>
</dbReference>
<dbReference type="SMART" id="SM00226">
    <property type="entry name" value="LMWPc"/>
    <property type="match status" value="1"/>
</dbReference>
<feature type="domain" description="Phosphotyrosine protein phosphatase I" evidence="6">
    <location>
        <begin position="13"/>
        <end position="164"/>
    </location>
</feature>
<evidence type="ECO:0000256" key="1">
    <source>
        <dbReference type="ARBA" id="ARBA00011063"/>
    </source>
</evidence>
<protein>
    <recommendedName>
        <fullName evidence="2">protein-tyrosine-phosphatase</fullName>
        <ecNumber evidence="2">3.1.3.48</ecNumber>
    </recommendedName>
</protein>
<keyword evidence="3" id="KW-0378">Hydrolase</keyword>
<sequence>MPHDTTEIPPGVFRVCMVCTGNICRSPMAEIVLRDLVQKAGLSHRVSVSSAGTGDWHVGEQADPRTIDALADRGYDASMHRAKQFDSSSFDELDLIIALDRTHERAIRSWASSDSDKSKIRLLTSFDTDPNRQLDVPDPYYADAATFAAVLTTIERACASLFAQLEPAFRAPQTPTHA</sequence>